<evidence type="ECO:0000256" key="1">
    <source>
        <dbReference type="ARBA" id="ARBA00011353"/>
    </source>
</evidence>
<dbReference type="EMBL" id="JAAMPI010001416">
    <property type="protein sequence ID" value="KAF4625297.1"/>
    <property type="molecule type" value="Genomic_DNA"/>
</dbReference>
<dbReference type="Proteomes" id="UP000566819">
    <property type="component" value="Unassembled WGS sequence"/>
</dbReference>
<dbReference type="AlphaFoldDB" id="A0A8H4RBT4"/>
<comment type="caution">
    <text evidence="2">The sequence shown here is derived from an EMBL/GenBank/DDBJ whole genome shotgun (WGS) entry which is preliminary data.</text>
</comment>
<comment type="subunit">
    <text evidence="1">Component of the NuA4 histone acetyltransferase complex.</text>
</comment>
<gene>
    <name evidence="2" type="ORF">G7Y89_g12871</name>
</gene>
<dbReference type="InterPro" id="IPR036397">
    <property type="entry name" value="RNaseH_sf"/>
</dbReference>
<accession>A0A8H4RBT4</accession>
<evidence type="ECO:0000313" key="3">
    <source>
        <dbReference type="Proteomes" id="UP000566819"/>
    </source>
</evidence>
<dbReference type="GO" id="GO:0003676">
    <property type="term" value="F:nucleic acid binding"/>
    <property type="evidence" value="ECO:0007669"/>
    <property type="project" value="InterPro"/>
</dbReference>
<evidence type="ECO:0000313" key="2">
    <source>
        <dbReference type="EMBL" id="KAF4625297.1"/>
    </source>
</evidence>
<sequence length="396" mass="44132">MLSSRGLITVFTTAIFTSTIVSGRTFKLHKRLDYEDCSDLGPTGSDQNQCLTGDTGTCTLTLLTTLPAFSDDTEAGIAIFDSSCNPLACYYAGAEDCDSTSNLDTSARGLPFDTTLTLAGCDITGDSPPSFVYDGITINTCFAEQDNTGLAGGNPEKAINCLPPADGQTEIMNQYMDQRLRPFVNYYQDNWSELLLLMDYAQLTLPHNSIDMAPYELLNGRLSRTSFDWDIPAAATVQERLCQDKAQDVAKRIKAAIDKGKKLMAKAQEKKARDVNAHRRLVDFSVRDKVWMAGPFEILRQVGHSYKVKLPETVKVHNVFSPYRLRKAADGPLPGQTNEPPPPIIVNTDQEWEVQVQWIGYDEDLEWYPASNFKYAPHKLKEFHLCYQDQPGPLND</sequence>
<reference evidence="2 3" key="1">
    <citation type="submission" date="2020-03" db="EMBL/GenBank/DDBJ databases">
        <title>Draft Genome Sequence of Cudoniella acicularis.</title>
        <authorList>
            <person name="Buettner E."/>
            <person name="Kellner H."/>
        </authorList>
    </citation>
    <scope>NUCLEOTIDE SEQUENCE [LARGE SCALE GENOMIC DNA]</scope>
    <source>
        <strain evidence="2 3">DSM 108380</strain>
    </source>
</reference>
<protein>
    <recommendedName>
        <fullName evidence="4">Chromo domain-containing protein</fullName>
    </recommendedName>
</protein>
<keyword evidence="3" id="KW-1185">Reference proteome</keyword>
<dbReference type="SUPFAM" id="SSF54160">
    <property type="entry name" value="Chromo domain-like"/>
    <property type="match status" value="1"/>
</dbReference>
<dbReference type="OrthoDB" id="3561256at2759"/>
<dbReference type="CDD" id="cd00024">
    <property type="entry name" value="CD_CSD"/>
    <property type="match status" value="1"/>
</dbReference>
<dbReference type="InterPro" id="IPR016197">
    <property type="entry name" value="Chromo-like_dom_sf"/>
</dbReference>
<dbReference type="Gene3D" id="3.30.420.10">
    <property type="entry name" value="Ribonuclease H-like superfamily/Ribonuclease H"/>
    <property type="match status" value="1"/>
</dbReference>
<evidence type="ECO:0008006" key="4">
    <source>
        <dbReference type="Google" id="ProtNLM"/>
    </source>
</evidence>
<proteinExistence type="predicted"/>
<name>A0A8H4RBT4_9HELO</name>
<organism evidence="2 3">
    <name type="scientific">Cudoniella acicularis</name>
    <dbReference type="NCBI Taxonomy" id="354080"/>
    <lineage>
        <taxon>Eukaryota</taxon>
        <taxon>Fungi</taxon>
        <taxon>Dikarya</taxon>
        <taxon>Ascomycota</taxon>
        <taxon>Pezizomycotina</taxon>
        <taxon>Leotiomycetes</taxon>
        <taxon>Helotiales</taxon>
        <taxon>Tricladiaceae</taxon>
        <taxon>Cudoniella</taxon>
    </lineage>
</organism>